<dbReference type="EMBL" id="CAJZBQ010000037">
    <property type="protein sequence ID" value="CAG9325128.1"/>
    <property type="molecule type" value="Genomic_DNA"/>
</dbReference>
<comment type="caution">
    <text evidence="1">The sequence shown here is derived from an EMBL/GenBank/DDBJ whole genome shotgun (WGS) entry which is preliminary data.</text>
</comment>
<gene>
    <name evidence="1" type="ORF">BSTOLATCC_MIC37874</name>
</gene>
<reference evidence="1" key="1">
    <citation type="submission" date="2021-09" db="EMBL/GenBank/DDBJ databases">
        <authorList>
            <consortium name="AG Swart"/>
            <person name="Singh M."/>
            <person name="Singh A."/>
            <person name="Seah K."/>
            <person name="Emmerich C."/>
        </authorList>
    </citation>
    <scope>NUCLEOTIDE SEQUENCE</scope>
    <source>
        <strain evidence="1">ATCC30299</strain>
    </source>
</reference>
<evidence type="ECO:0000313" key="1">
    <source>
        <dbReference type="EMBL" id="CAG9325128.1"/>
    </source>
</evidence>
<name>A0AAU9JHJ1_9CILI</name>
<sequence length="140" mass="15962">MNKELDQKENKPIDELEELEIKDKISDFFPGPNEDFEHGKPGSQGIPFKPNPECKYCHGSGYKEKYIGKHKKHIKRVEALCNRCAHASGMCSKCLGTGFMNPGDRKCFCIMDGMNWRESKNLGAIYKLNYPNGYRVFAGH</sequence>
<accession>A0AAU9JHJ1</accession>
<evidence type="ECO:0000313" key="2">
    <source>
        <dbReference type="Proteomes" id="UP001162131"/>
    </source>
</evidence>
<protein>
    <submittedName>
        <fullName evidence="1">Uncharacterized protein</fullName>
    </submittedName>
</protein>
<organism evidence="1 2">
    <name type="scientific">Blepharisma stoltei</name>
    <dbReference type="NCBI Taxonomy" id="1481888"/>
    <lineage>
        <taxon>Eukaryota</taxon>
        <taxon>Sar</taxon>
        <taxon>Alveolata</taxon>
        <taxon>Ciliophora</taxon>
        <taxon>Postciliodesmatophora</taxon>
        <taxon>Heterotrichea</taxon>
        <taxon>Heterotrichida</taxon>
        <taxon>Blepharismidae</taxon>
        <taxon>Blepharisma</taxon>
    </lineage>
</organism>
<proteinExistence type="predicted"/>
<dbReference type="AlphaFoldDB" id="A0AAU9JHJ1"/>
<keyword evidence="2" id="KW-1185">Reference proteome</keyword>
<dbReference type="Proteomes" id="UP001162131">
    <property type="component" value="Unassembled WGS sequence"/>
</dbReference>